<dbReference type="PROSITE" id="PS50297">
    <property type="entry name" value="ANK_REP_REGION"/>
    <property type="match status" value="4"/>
</dbReference>
<dbReference type="SMART" id="SM00248">
    <property type="entry name" value="ANK"/>
    <property type="match status" value="4"/>
</dbReference>
<dbReference type="GO" id="GO:0005737">
    <property type="term" value="C:cytoplasm"/>
    <property type="evidence" value="ECO:0007669"/>
    <property type="project" value="TreeGrafter"/>
</dbReference>
<feature type="repeat" description="ANK" evidence="2">
    <location>
        <begin position="121"/>
        <end position="153"/>
    </location>
</feature>
<feature type="compositionally biased region" description="Basic residues" evidence="3">
    <location>
        <begin position="628"/>
        <end position="637"/>
    </location>
</feature>
<gene>
    <name evidence="4" type="ORF">TCAL_07860</name>
</gene>
<evidence type="ECO:0000313" key="4">
    <source>
        <dbReference type="EMBL" id="TRY61102.1"/>
    </source>
</evidence>
<sequence length="637" mass="69574">MASTSGSGPLIFAPPPSPPPTPLTPEASLSTQERLRLAKKRRAAQLKRWHQRERGGGQPLGENLHSERPDLLEHTLPHHELGKGVIFVPSVMLLEAASRNDVEEVRRLLEMGVSPDSTNEDGLTALHQCCIDDSEEMMKVLLDYGGNPNATDTEKWTPLHAAATCGHLHLVKFLIDHGADLLAVNADGNMPYDLCEDETTLSYIENEMAKRGVTQELIDETRGEIERRMLRDLEMAGEDWLEARDALGATPLHVAAANGYLQVVEYLLDHHVSTEVVDLDQWQPIHAAACWGHLEVVELLAQNGANIMAKSKSGETPFDICEDPDIKDRLVQLKEQRVRQEQPKVRRTRSASTRTQSIRRTSLREKMNTTKRDVQDEKFFLMKTLDVIPKKDGSKAKESNAPLDVKDVELTIRSGYSPTEEIPTRPPRPTRDGSSSSPMPPSPSRGNRNSQSSSSKVPSYSQRGMALSDTTNTIHVSGLMMSNSPSKMMPPSDSHSPSISSYNLGTPSSSGQSQPAHQTLAELKKARSQTRITSPTSAPSASGPPSATAINQSLSSGPSGRPVLPEKPASKHTSSNQNPPRSPQRSAKDSAHHRNSQKNARQRSVQGGQEGVSKYSSDDPGEVVGAPSKKHGCCTLL</sequence>
<dbReference type="PROSITE" id="PS50088">
    <property type="entry name" value="ANK_REPEAT"/>
    <property type="match status" value="4"/>
</dbReference>
<feature type="compositionally biased region" description="Low complexity" evidence="3">
    <location>
        <begin position="444"/>
        <end position="461"/>
    </location>
</feature>
<keyword evidence="2" id="KW-0040">ANK repeat</keyword>
<dbReference type="OMA" id="HWAADCG"/>
<organism evidence="4 5">
    <name type="scientific">Tigriopus californicus</name>
    <name type="common">Marine copepod</name>
    <dbReference type="NCBI Taxonomy" id="6832"/>
    <lineage>
        <taxon>Eukaryota</taxon>
        <taxon>Metazoa</taxon>
        <taxon>Ecdysozoa</taxon>
        <taxon>Arthropoda</taxon>
        <taxon>Crustacea</taxon>
        <taxon>Multicrustacea</taxon>
        <taxon>Hexanauplia</taxon>
        <taxon>Copepoda</taxon>
        <taxon>Harpacticoida</taxon>
        <taxon>Harpacticidae</taxon>
        <taxon>Tigriopus</taxon>
    </lineage>
</organism>
<feature type="compositionally biased region" description="Basic residues" evidence="3">
    <location>
        <begin position="37"/>
        <end position="51"/>
    </location>
</feature>
<evidence type="ECO:0000256" key="3">
    <source>
        <dbReference type="SAM" id="MobiDB-lite"/>
    </source>
</evidence>
<dbReference type="Gene3D" id="1.25.40.20">
    <property type="entry name" value="Ankyrin repeat-containing domain"/>
    <property type="match status" value="2"/>
</dbReference>
<feature type="region of interest" description="Disordered" evidence="3">
    <location>
        <begin position="337"/>
        <end position="371"/>
    </location>
</feature>
<dbReference type="STRING" id="6832.A0A553N6N5"/>
<feature type="repeat" description="ANK" evidence="2">
    <location>
        <begin position="247"/>
        <end position="279"/>
    </location>
</feature>
<dbReference type="OrthoDB" id="19014at2759"/>
<dbReference type="EMBL" id="VCGU01000459">
    <property type="protein sequence ID" value="TRY61102.1"/>
    <property type="molecule type" value="Genomic_DNA"/>
</dbReference>
<feature type="compositionally biased region" description="Polar residues" evidence="3">
    <location>
        <begin position="502"/>
        <end position="517"/>
    </location>
</feature>
<protein>
    <submittedName>
        <fullName evidence="4">Uncharacterized protein</fullName>
    </submittedName>
</protein>
<evidence type="ECO:0000256" key="1">
    <source>
        <dbReference type="ARBA" id="ARBA00022737"/>
    </source>
</evidence>
<dbReference type="InterPro" id="IPR051226">
    <property type="entry name" value="PP1_Regulatory_Subunit"/>
</dbReference>
<dbReference type="Pfam" id="PF12796">
    <property type="entry name" value="Ank_2"/>
    <property type="match status" value="2"/>
</dbReference>
<accession>A0A553N6N5</accession>
<feature type="compositionally biased region" description="Low complexity" evidence="3">
    <location>
        <begin position="350"/>
        <end position="360"/>
    </location>
</feature>
<keyword evidence="5" id="KW-1185">Reference proteome</keyword>
<dbReference type="FunFam" id="1.25.40.20:FF:000198">
    <property type="entry name" value="Myosin binding subunit, isoform P"/>
    <property type="match status" value="1"/>
</dbReference>
<dbReference type="InterPro" id="IPR036770">
    <property type="entry name" value="Ankyrin_rpt-contain_sf"/>
</dbReference>
<dbReference type="PANTHER" id="PTHR24179">
    <property type="entry name" value="PROTEIN PHOSPHATASE 1 REGULATORY SUBUNIT 12"/>
    <property type="match status" value="1"/>
</dbReference>
<feature type="compositionally biased region" description="Low complexity" evidence="3">
    <location>
        <begin position="533"/>
        <end position="549"/>
    </location>
</feature>
<feature type="compositionally biased region" description="Low complexity" evidence="3">
    <location>
        <begin position="480"/>
        <end position="501"/>
    </location>
</feature>
<proteinExistence type="predicted"/>
<feature type="repeat" description="ANK" evidence="2">
    <location>
        <begin position="280"/>
        <end position="312"/>
    </location>
</feature>
<dbReference type="SUPFAM" id="SSF48403">
    <property type="entry name" value="Ankyrin repeat"/>
    <property type="match status" value="1"/>
</dbReference>
<comment type="caution">
    <text evidence="4">The sequence shown here is derived from an EMBL/GenBank/DDBJ whole genome shotgun (WGS) entry which is preliminary data.</text>
</comment>
<evidence type="ECO:0000313" key="5">
    <source>
        <dbReference type="Proteomes" id="UP000318571"/>
    </source>
</evidence>
<feature type="region of interest" description="Disordered" evidence="3">
    <location>
        <begin position="409"/>
        <end position="637"/>
    </location>
</feature>
<reference evidence="4 5" key="1">
    <citation type="journal article" date="2018" name="Nat. Ecol. Evol.">
        <title>Genomic signatures of mitonuclear coevolution across populations of Tigriopus californicus.</title>
        <authorList>
            <person name="Barreto F.S."/>
            <person name="Watson E.T."/>
            <person name="Lima T.G."/>
            <person name="Willett C.S."/>
            <person name="Edmands S."/>
            <person name="Li W."/>
            <person name="Burton R.S."/>
        </authorList>
    </citation>
    <scope>NUCLEOTIDE SEQUENCE [LARGE SCALE GENOMIC DNA]</scope>
    <source>
        <strain evidence="4 5">San Diego</strain>
    </source>
</reference>
<feature type="compositionally biased region" description="Pro residues" evidence="3">
    <location>
        <begin position="12"/>
        <end position="23"/>
    </location>
</feature>
<dbReference type="PRINTS" id="PR01415">
    <property type="entry name" value="ANKYRIN"/>
</dbReference>
<name>A0A553N6N5_TIGCA</name>
<feature type="region of interest" description="Disordered" evidence="3">
    <location>
        <begin position="1"/>
        <end position="65"/>
    </location>
</feature>
<feature type="compositionally biased region" description="Polar residues" evidence="3">
    <location>
        <begin position="571"/>
        <end position="585"/>
    </location>
</feature>
<dbReference type="InterPro" id="IPR002110">
    <property type="entry name" value="Ankyrin_rpt"/>
</dbReference>
<feature type="compositionally biased region" description="Polar residues" evidence="3">
    <location>
        <begin position="597"/>
        <end position="607"/>
    </location>
</feature>
<dbReference type="GO" id="GO:0017020">
    <property type="term" value="F:myosin phosphatase regulator activity"/>
    <property type="evidence" value="ECO:0007669"/>
    <property type="project" value="TreeGrafter"/>
</dbReference>
<dbReference type="GO" id="GO:0004857">
    <property type="term" value="F:enzyme inhibitor activity"/>
    <property type="evidence" value="ECO:0007669"/>
    <property type="project" value="TreeGrafter"/>
</dbReference>
<keyword evidence="1" id="KW-0677">Repeat</keyword>
<feature type="compositionally biased region" description="Basic and acidic residues" evidence="3">
    <location>
        <begin position="362"/>
        <end position="371"/>
    </location>
</feature>
<dbReference type="PANTHER" id="PTHR24179:SF29">
    <property type="entry name" value="LD46604P"/>
    <property type="match status" value="1"/>
</dbReference>
<feature type="repeat" description="ANK" evidence="2">
    <location>
        <begin position="154"/>
        <end position="186"/>
    </location>
</feature>
<dbReference type="AlphaFoldDB" id="A0A553N6N5"/>
<evidence type="ECO:0000256" key="2">
    <source>
        <dbReference type="PROSITE-ProRule" id="PRU00023"/>
    </source>
</evidence>
<dbReference type="Proteomes" id="UP000318571">
    <property type="component" value="Chromosome 8"/>
</dbReference>